<evidence type="ECO:0000259" key="7">
    <source>
        <dbReference type="PROSITE" id="PS51649"/>
    </source>
</evidence>
<dbReference type="InterPro" id="IPR011333">
    <property type="entry name" value="SKP1/BTB/POZ_sf"/>
</dbReference>
<proteinExistence type="inferred from homology"/>
<comment type="pathway">
    <text evidence="1">Protein modification; protein ubiquitination.</text>
</comment>
<dbReference type="InterPro" id="IPR043454">
    <property type="entry name" value="NPH3/RPT2-like"/>
</dbReference>
<dbReference type="EMBL" id="GHES01021619">
    <property type="protein sequence ID" value="MPA52178.1"/>
    <property type="molecule type" value="Transcribed_RNA"/>
</dbReference>
<feature type="region of interest" description="Disordered" evidence="5">
    <location>
        <begin position="50"/>
        <end position="85"/>
    </location>
</feature>
<dbReference type="SMART" id="SM00225">
    <property type="entry name" value="BTB"/>
    <property type="match status" value="1"/>
</dbReference>
<dbReference type="PROSITE" id="PS50097">
    <property type="entry name" value="BTB"/>
    <property type="match status" value="1"/>
</dbReference>
<evidence type="ECO:0008006" key="9">
    <source>
        <dbReference type="Google" id="ProtNLM"/>
    </source>
</evidence>
<evidence type="ECO:0000313" key="8">
    <source>
        <dbReference type="EMBL" id="MPA52178.1"/>
    </source>
</evidence>
<evidence type="ECO:0000256" key="2">
    <source>
        <dbReference type="ARBA" id="ARBA00022786"/>
    </source>
</evidence>
<evidence type="ECO:0000256" key="1">
    <source>
        <dbReference type="ARBA" id="ARBA00004906"/>
    </source>
</evidence>
<sequence>MAAEKPSSKGQAWFCTTGLPSDVVIEVDDMTFHLHKFPLMSKSRKLHELITEQETNPTRVQTTSATTEGEDEGEEEIEEEEEDEEEHYCHITLTEFPGGSETFEIAAKFCYGVKIELSSSNVAPLRCAGEVLEMTEEYSEDNLISRTERFLSHSVLKSLKDSIKTLKSCERLMPLAETLGIVQRCIDSIAARASSADPSLFGWPVNERAANGRTSSNQVLWIENGGRRKATARAAGADSWFDELGLLSLSLFKRLIFAMKAQNLNPEIIESCLIYYAKRYIPGISRSNRKPSSSSIPSESEQKELLETIIANLPIEKSSGSSTATRFLFGLLRTAIILNVSEACRAALERKIGSQLEQATLDDLLIPSYSYLNETLYDVDCVERILGYFLDGLEERSATRTEVEDENSSIRSAELMLVGKLIDGYLSEIASDANLKPEKFYELAVALPDNARLFDDGLYRAVDVYIKAHPWITEAEREKICGVMDCQKLTLEACTHAAQNERLPLRAVVQVLFFEQLQLRHAIAGTLLASEVAPADDGRPSNSRREEQEEEDAVARPVVVAPHAQDSSSTWRAAVRENQVLRLDMDGMRSRVHELERECSTMKKAIEKIDKSGPPGEGVGGGGGWRSSLTKKFGCKFKTQVCDSHEPAVVEARKGRNHHHHQ</sequence>
<protein>
    <recommendedName>
        <fullName evidence="9">BTB/POZ domain-containing protein</fullName>
    </recommendedName>
</protein>
<keyword evidence="2" id="KW-0833">Ubl conjugation pathway</keyword>
<organism evidence="8">
    <name type="scientific">Davidia involucrata</name>
    <name type="common">Dove tree</name>
    <dbReference type="NCBI Taxonomy" id="16924"/>
    <lineage>
        <taxon>Eukaryota</taxon>
        <taxon>Viridiplantae</taxon>
        <taxon>Streptophyta</taxon>
        <taxon>Embryophyta</taxon>
        <taxon>Tracheophyta</taxon>
        <taxon>Spermatophyta</taxon>
        <taxon>Magnoliopsida</taxon>
        <taxon>eudicotyledons</taxon>
        <taxon>Gunneridae</taxon>
        <taxon>Pentapetalae</taxon>
        <taxon>asterids</taxon>
        <taxon>Cornales</taxon>
        <taxon>Nyssaceae</taxon>
        <taxon>Davidia</taxon>
    </lineage>
</organism>
<feature type="region of interest" description="Disordered" evidence="5">
    <location>
        <begin position="533"/>
        <end position="570"/>
    </location>
</feature>
<keyword evidence="4" id="KW-0175">Coiled coil</keyword>
<evidence type="ECO:0000256" key="5">
    <source>
        <dbReference type="SAM" id="MobiDB-lite"/>
    </source>
</evidence>
<dbReference type="SUPFAM" id="SSF54695">
    <property type="entry name" value="POZ domain"/>
    <property type="match status" value="1"/>
</dbReference>
<accession>A0A5B7A8D6</accession>
<dbReference type="Pfam" id="PF03000">
    <property type="entry name" value="NPH3"/>
    <property type="match status" value="1"/>
</dbReference>
<feature type="domain" description="BTB" evidence="6">
    <location>
        <begin position="21"/>
        <end position="119"/>
    </location>
</feature>
<feature type="compositionally biased region" description="Polar residues" evidence="5">
    <location>
        <begin position="52"/>
        <end position="67"/>
    </location>
</feature>
<feature type="compositionally biased region" description="Low complexity" evidence="5">
    <location>
        <begin position="555"/>
        <end position="564"/>
    </location>
</feature>
<feature type="domain" description="NPH3" evidence="7">
    <location>
        <begin position="238"/>
        <end position="518"/>
    </location>
</feature>
<dbReference type="AlphaFoldDB" id="A0A5B7A8D6"/>
<name>A0A5B7A8D6_DAVIN</name>
<feature type="coiled-coil region" evidence="4">
    <location>
        <begin position="578"/>
        <end position="612"/>
    </location>
</feature>
<comment type="similarity">
    <text evidence="3">Belongs to the NPH3 family.</text>
</comment>
<dbReference type="Gene3D" id="3.30.710.10">
    <property type="entry name" value="Potassium Channel Kv1.1, Chain A"/>
    <property type="match status" value="1"/>
</dbReference>
<dbReference type="PANTHER" id="PTHR32370">
    <property type="entry name" value="OS12G0117600 PROTEIN"/>
    <property type="match status" value="1"/>
</dbReference>
<reference evidence="8" key="1">
    <citation type="submission" date="2019-08" db="EMBL/GenBank/DDBJ databases">
        <title>Reference gene set and small RNA set construction with multiple tissues from Davidia involucrata Baill.</title>
        <authorList>
            <person name="Yang H."/>
            <person name="Zhou C."/>
            <person name="Li G."/>
            <person name="Wang J."/>
            <person name="Gao P."/>
            <person name="Wang M."/>
            <person name="Wang R."/>
            <person name="Zhao Y."/>
        </authorList>
    </citation>
    <scope>NUCLEOTIDE SEQUENCE</scope>
    <source>
        <tissue evidence="8">Mixed with DoveR01_LX</tissue>
    </source>
</reference>
<dbReference type="InterPro" id="IPR000210">
    <property type="entry name" value="BTB/POZ_dom"/>
</dbReference>
<evidence type="ECO:0000256" key="3">
    <source>
        <dbReference type="PROSITE-ProRule" id="PRU00982"/>
    </source>
</evidence>
<evidence type="ECO:0000259" key="6">
    <source>
        <dbReference type="PROSITE" id="PS50097"/>
    </source>
</evidence>
<gene>
    <name evidence="8" type="ORF">Din_021619</name>
</gene>
<dbReference type="PROSITE" id="PS51649">
    <property type="entry name" value="NPH3"/>
    <property type="match status" value="1"/>
</dbReference>
<feature type="compositionally biased region" description="Basic and acidic residues" evidence="5">
    <location>
        <begin position="536"/>
        <end position="547"/>
    </location>
</feature>
<dbReference type="GO" id="GO:0016567">
    <property type="term" value="P:protein ubiquitination"/>
    <property type="evidence" value="ECO:0007669"/>
    <property type="project" value="UniProtKB-UniPathway"/>
</dbReference>
<dbReference type="UniPathway" id="UPA00143"/>
<evidence type="ECO:0000256" key="4">
    <source>
        <dbReference type="SAM" id="Coils"/>
    </source>
</evidence>
<feature type="compositionally biased region" description="Acidic residues" evidence="5">
    <location>
        <begin position="68"/>
        <end position="85"/>
    </location>
</feature>
<dbReference type="InterPro" id="IPR027356">
    <property type="entry name" value="NPH3_dom"/>
</dbReference>